<evidence type="ECO:0000313" key="8">
    <source>
        <dbReference type="Proteomes" id="UP000037326"/>
    </source>
</evidence>
<protein>
    <recommendedName>
        <fullName evidence="5">Transport permease protein</fullName>
    </recommendedName>
</protein>
<feature type="transmembrane region" description="Helical" evidence="5">
    <location>
        <begin position="156"/>
        <end position="173"/>
    </location>
</feature>
<evidence type="ECO:0000256" key="1">
    <source>
        <dbReference type="ARBA" id="ARBA00004141"/>
    </source>
</evidence>
<dbReference type="PANTHER" id="PTHR43229:SF2">
    <property type="entry name" value="NODULATION PROTEIN J"/>
    <property type="match status" value="1"/>
</dbReference>
<dbReference type="RefSeq" id="WP_049664808.1">
    <property type="nucleotide sequence ID" value="NZ_LFXJ01000005.1"/>
</dbReference>
<evidence type="ECO:0000256" key="2">
    <source>
        <dbReference type="ARBA" id="ARBA00022692"/>
    </source>
</evidence>
<dbReference type="GO" id="GO:0140359">
    <property type="term" value="F:ABC-type transporter activity"/>
    <property type="evidence" value="ECO:0007669"/>
    <property type="project" value="InterPro"/>
</dbReference>
<comment type="subcellular location">
    <subcellularLocation>
        <location evidence="5">Cell membrane</location>
        <topology evidence="5">Multi-pass membrane protein</topology>
    </subcellularLocation>
    <subcellularLocation>
        <location evidence="1">Membrane</location>
        <topology evidence="1">Multi-pass membrane protein</topology>
    </subcellularLocation>
</comment>
<name>A0A0K9FCS3_9BACI</name>
<dbReference type="Pfam" id="PF01061">
    <property type="entry name" value="ABC2_membrane"/>
    <property type="match status" value="1"/>
</dbReference>
<feature type="transmembrane region" description="Helical" evidence="5">
    <location>
        <begin position="87"/>
        <end position="116"/>
    </location>
</feature>
<feature type="transmembrane region" description="Helical" evidence="5">
    <location>
        <begin position="122"/>
        <end position="144"/>
    </location>
</feature>
<keyword evidence="5" id="KW-0813">Transport</keyword>
<dbReference type="PANTHER" id="PTHR43229">
    <property type="entry name" value="NODULATION PROTEIN J"/>
    <property type="match status" value="1"/>
</dbReference>
<dbReference type="AlphaFoldDB" id="A0A0K9FCS3"/>
<keyword evidence="2 5" id="KW-0812">Transmembrane</keyword>
<gene>
    <name evidence="7" type="ORF">ACZ11_07020</name>
</gene>
<comment type="similarity">
    <text evidence="5">Belongs to the ABC-2 integral membrane protein family.</text>
</comment>
<evidence type="ECO:0000256" key="4">
    <source>
        <dbReference type="ARBA" id="ARBA00023136"/>
    </source>
</evidence>
<feature type="transmembrane region" description="Helical" evidence="5">
    <location>
        <begin position="48"/>
        <end position="66"/>
    </location>
</feature>
<proteinExistence type="inferred from homology"/>
<evidence type="ECO:0000256" key="3">
    <source>
        <dbReference type="ARBA" id="ARBA00022989"/>
    </source>
</evidence>
<dbReference type="OrthoDB" id="9774758at2"/>
<keyword evidence="4 5" id="KW-0472">Membrane</keyword>
<evidence type="ECO:0000256" key="5">
    <source>
        <dbReference type="RuleBase" id="RU361157"/>
    </source>
</evidence>
<evidence type="ECO:0000313" key="7">
    <source>
        <dbReference type="EMBL" id="KMY31926.1"/>
    </source>
</evidence>
<dbReference type="GeneID" id="96598024"/>
<evidence type="ECO:0000259" key="6">
    <source>
        <dbReference type="PROSITE" id="PS51012"/>
    </source>
</evidence>
<dbReference type="PATRIC" id="fig|582475.4.peg.888"/>
<reference evidence="8" key="1">
    <citation type="submission" date="2015-07" db="EMBL/GenBank/DDBJ databases">
        <authorList>
            <consortium name="Consortium for Microbial Forensics and Genomics (microFORGE)"/>
            <person name="Knight B.M."/>
            <person name="Roberts D.P."/>
            <person name="Lin D."/>
            <person name="Hari K."/>
            <person name="Fletcher J."/>
            <person name="Melcher U."/>
            <person name="Blagden T."/>
            <person name="Winegar R.A."/>
        </authorList>
    </citation>
    <scope>NUCLEOTIDE SEQUENCE [LARGE SCALE GENOMIC DNA]</scope>
    <source>
        <strain evidence="8">DSM 23493</strain>
    </source>
</reference>
<feature type="transmembrane region" description="Helical" evidence="5">
    <location>
        <begin position="16"/>
        <end position="36"/>
    </location>
</feature>
<dbReference type="InterPro" id="IPR047817">
    <property type="entry name" value="ABC2_TM_bact-type"/>
</dbReference>
<keyword evidence="3 5" id="KW-1133">Transmembrane helix</keyword>
<organism evidence="7 8">
    <name type="scientific">Lysinibacillus xylanilyticus</name>
    <dbReference type="NCBI Taxonomy" id="582475"/>
    <lineage>
        <taxon>Bacteria</taxon>
        <taxon>Bacillati</taxon>
        <taxon>Bacillota</taxon>
        <taxon>Bacilli</taxon>
        <taxon>Bacillales</taxon>
        <taxon>Bacillaceae</taxon>
        <taxon>Lysinibacillus</taxon>
    </lineage>
</organism>
<comment type="caution">
    <text evidence="7">The sequence shown here is derived from an EMBL/GenBank/DDBJ whole genome shotgun (WGS) entry which is preliminary data.</text>
</comment>
<dbReference type="EMBL" id="LFXJ01000005">
    <property type="protein sequence ID" value="KMY31926.1"/>
    <property type="molecule type" value="Genomic_DNA"/>
</dbReference>
<sequence>MKTVFVLNLKSSIKDMYLLFWSILMPFAAIIALRIFLPSYAGDYVEGIIAVSVFFYSFMTTAFIALSQRKRGVYNLLHATPMPLWKYIISISSSWAIVAIILSYIVLLFAIVINQLNFSFKILLYMTPIILIASLSFVFFSFFISSLVKNEGHLSMTANVLMIPMLLCSNAFFTMEKAPNLIQYISIVNPFEWFLNGIKSAFLNNFSIWGESLLFLLGCLAVTLIISLKTFKYSDQ</sequence>
<dbReference type="InterPro" id="IPR051784">
    <property type="entry name" value="Nod_factor_ABC_transporter"/>
</dbReference>
<feature type="transmembrane region" description="Helical" evidence="5">
    <location>
        <begin position="206"/>
        <end position="228"/>
    </location>
</feature>
<accession>A0A0K9FCS3</accession>
<dbReference type="InterPro" id="IPR013525">
    <property type="entry name" value="ABC2_TM"/>
</dbReference>
<dbReference type="PROSITE" id="PS51012">
    <property type="entry name" value="ABC_TM2"/>
    <property type="match status" value="1"/>
</dbReference>
<dbReference type="GO" id="GO:0043190">
    <property type="term" value="C:ATP-binding cassette (ABC) transporter complex"/>
    <property type="evidence" value="ECO:0007669"/>
    <property type="project" value="InterPro"/>
</dbReference>
<keyword evidence="5" id="KW-1003">Cell membrane</keyword>
<dbReference type="InterPro" id="IPR000412">
    <property type="entry name" value="ABC_2_transport"/>
</dbReference>
<dbReference type="Proteomes" id="UP000037326">
    <property type="component" value="Unassembled WGS sequence"/>
</dbReference>
<feature type="domain" description="ABC transmembrane type-2" evidence="6">
    <location>
        <begin position="7"/>
        <end position="234"/>
    </location>
</feature>
<dbReference type="PIRSF" id="PIRSF006648">
    <property type="entry name" value="DrrB"/>
    <property type="match status" value="1"/>
</dbReference>